<proteinExistence type="predicted"/>
<accession>A0AAU9X8E0</accession>
<sequence length="194" mass="22318">MLAVLASLLLVALVNAQRPVPCATPDEWNGRQMTLDREKEFFVLGRISYDAENERISIVEEVDLFQKGKKYFYEYILLHKEKVMYQIELSVNKTGKCKKTELTEPFHKFTIPENATFVGEGTVGSNALPGAGVNVQLFAGEIQGDKYFVTVTEKVVFQSMKMLKLRRLVSCIPGWFMLFFYPQSWREVKILYVI</sequence>
<organism evidence="2 3">
    <name type="scientific">Pocillopora meandrina</name>
    <dbReference type="NCBI Taxonomy" id="46732"/>
    <lineage>
        <taxon>Eukaryota</taxon>
        <taxon>Metazoa</taxon>
        <taxon>Cnidaria</taxon>
        <taxon>Anthozoa</taxon>
        <taxon>Hexacorallia</taxon>
        <taxon>Scleractinia</taxon>
        <taxon>Astrocoeniina</taxon>
        <taxon>Pocilloporidae</taxon>
        <taxon>Pocillopora</taxon>
    </lineage>
</organism>
<evidence type="ECO:0000313" key="2">
    <source>
        <dbReference type="EMBL" id="CAH3140470.1"/>
    </source>
</evidence>
<feature type="signal peptide" evidence="1">
    <location>
        <begin position="1"/>
        <end position="16"/>
    </location>
</feature>
<dbReference type="Proteomes" id="UP001159428">
    <property type="component" value="Unassembled WGS sequence"/>
</dbReference>
<dbReference type="InterPro" id="IPR001299">
    <property type="entry name" value="Ependymin"/>
</dbReference>
<reference evidence="2 3" key="1">
    <citation type="submission" date="2022-05" db="EMBL/GenBank/DDBJ databases">
        <authorList>
            <consortium name="Genoscope - CEA"/>
            <person name="William W."/>
        </authorList>
    </citation>
    <scope>NUCLEOTIDE SEQUENCE [LARGE SCALE GENOMIC DNA]</scope>
</reference>
<dbReference type="GO" id="GO:0005509">
    <property type="term" value="F:calcium ion binding"/>
    <property type="evidence" value="ECO:0007669"/>
    <property type="project" value="InterPro"/>
</dbReference>
<evidence type="ECO:0000313" key="3">
    <source>
        <dbReference type="Proteomes" id="UP001159428"/>
    </source>
</evidence>
<dbReference type="GO" id="GO:0007160">
    <property type="term" value="P:cell-matrix adhesion"/>
    <property type="evidence" value="ECO:0007669"/>
    <property type="project" value="InterPro"/>
</dbReference>
<evidence type="ECO:0000256" key="1">
    <source>
        <dbReference type="SAM" id="SignalP"/>
    </source>
</evidence>
<keyword evidence="1" id="KW-0732">Signal</keyword>
<dbReference type="PANTHER" id="PTHR10697:SF1">
    <property type="entry name" value="MAMMALIAN EPENDYMIN-RELATED PROTEIN 1"/>
    <property type="match status" value="1"/>
</dbReference>
<dbReference type="PANTHER" id="PTHR10697">
    <property type="entry name" value="MAMMALIAN EPENDYMIN-RELATED PROTEIN 1"/>
    <property type="match status" value="1"/>
</dbReference>
<name>A0AAU9X8E0_9CNID</name>
<dbReference type="GO" id="GO:0005764">
    <property type="term" value="C:lysosome"/>
    <property type="evidence" value="ECO:0007669"/>
    <property type="project" value="TreeGrafter"/>
</dbReference>
<dbReference type="AlphaFoldDB" id="A0AAU9X8E0"/>
<keyword evidence="3" id="KW-1185">Reference proteome</keyword>
<dbReference type="GO" id="GO:0005576">
    <property type="term" value="C:extracellular region"/>
    <property type="evidence" value="ECO:0007669"/>
    <property type="project" value="InterPro"/>
</dbReference>
<comment type="caution">
    <text evidence="2">The sequence shown here is derived from an EMBL/GenBank/DDBJ whole genome shotgun (WGS) entry which is preliminary data.</text>
</comment>
<protein>
    <submittedName>
        <fullName evidence="2">Uncharacterized protein</fullName>
    </submittedName>
</protein>
<gene>
    <name evidence="2" type="ORF">PMEA_00019196</name>
</gene>
<feature type="chain" id="PRO_5043919784" evidence="1">
    <location>
        <begin position="17"/>
        <end position="194"/>
    </location>
</feature>
<dbReference type="EMBL" id="CALNXJ010000034">
    <property type="protein sequence ID" value="CAH3140470.1"/>
    <property type="molecule type" value="Genomic_DNA"/>
</dbReference>
<dbReference type="Pfam" id="PF00811">
    <property type="entry name" value="Ependymin"/>
    <property type="match status" value="1"/>
</dbReference>